<dbReference type="InterPro" id="IPR002616">
    <property type="entry name" value="tRNA_ribo_trans-like"/>
</dbReference>
<dbReference type="GO" id="GO:0005737">
    <property type="term" value="C:cytoplasm"/>
    <property type="evidence" value="ECO:0007669"/>
    <property type="project" value="UniProtKB-SubCell"/>
</dbReference>
<keyword evidence="3 5" id="KW-0479">Metal-binding</keyword>
<feature type="binding site" evidence="5">
    <location>
        <position position="329"/>
    </location>
    <ligand>
        <name>Zn(2+)</name>
        <dbReference type="ChEBI" id="CHEBI:29105"/>
    </ligand>
</feature>
<comment type="subunit">
    <text evidence="5">Heterodimer of a catalytic subunit and an accessory subunit.</text>
</comment>
<evidence type="ECO:0000256" key="5">
    <source>
        <dbReference type="HAMAP-Rule" id="MF_03043"/>
    </source>
</evidence>
<dbReference type="InterPro" id="IPR036511">
    <property type="entry name" value="TGT-like_sf"/>
</dbReference>
<dbReference type="Gene3D" id="3.20.20.105">
    <property type="entry name" value="Queuine tRNA-ribosyltransferase-like"/>
    <property type="match status" value="1"/>
</dbReference>
<sequence length="398" mass="45460">MIVKMKFFTESAARCAARIGTLSEIERMPDLIFETPLLLIYTKRGCVPHLTKDVLKMVTTEQQFLSVSLPSTITMAEFVKQTPSFTDFVSMQEYPTFLSINDPAETTTSGHQEKHSISIWAKHGRHILSPDSYMDIVETFKPDMYVALCDGDTDEKSSAKRISKSIERSKTQLETCLLRHNSSNTIKSKGILGAIEGGYNLHARERCINYLKDKTLLGYVIDGLHKNGPQVQKINTDQIRNVIEHTINLLPTDKLRVSMGSWNPATLVDLIDMGVDVFDSSYAYLATEKATALTFLCDHQPTDNHHTSYVISVAEDKYADDFTPICKSCECLACQKYTRAYLHHLCHCKELLLLVLLMIHNTHYYLQFFKTIRKHIKEGTFKEFQKKIHLIYDKKEES</sequence>
<proteinExistence type="inferred from homology"/>
<feature type="domain" description="tRNA-guanine(15) transglycosylase-like" evidence="6">
    <location>
        <begin position="16"/>
        <end position="389"/>
    </location>
</feature>
<keyword evidence="7" id="KW-1185">Reference proteome</keyword>
<evidence type="ECO:0000313" key="8">
    <source>
        <dbReference type="RefSeq" id="XP_015604358.1"/>
    </source>
</evidence>
<feature type="binding site" evidence="5">
    <location>
        <position position="334"/>
    </location>
    <ligand>
        <name>Zn(2+)</name>
        <dbReference type="ChEBI" id="CHEBI:29105"/>
    </ligand>
</feature>
<feature type="binding site" evidence="5">
    <location>
        <position position="331"/>
    </location>
    <ligand>
        <name>Zn(2+)</name>
        <dbReference type="ChEBI" id="CHEBI:29105"/>
    </ligand>
</feature>
<protein>
    <recommendedName>
        <fullName evidence="5">Queuine tRNA-ribosyltransferase accessory subunit 2</fullName>
    </recommendedName>
    <alternativeName>
        <fullName evidence="5">Queuine tRNA-ribosyltransferase domain-containing protein 1</fullName>
    </alternativeName>
</protein>
<comment type="subcellular location">
    <subcellularLocation>
        <location evidence="5">Cytoplasm</location>
    </subcellularLocation>
</comment>
<reference evidence="8" key="1">
    <citation type="submission" date="2025-08" db="UniProtKB">
        <authorList>
            <consortium name="RefSeq"/>
        </authorList>
    </citation>
    <scope>IDENTIFICATION</scope>
</reference>
<dbReference type="InterPro" id="IPR050852">
    <property type="entry name" value="Queuine_tRNA-ribosyltrfase"/>
</dbReference>
<name>A0AAJ7C8H7_CEPCN</name>
<dbReference type="GO" id="GO:0046872">
    <property type="term" value="F:metal ion binding"/>
    <property type="evidence" value="ECO:0007669"/>
    <property type="project" value="UniProtKB-KW"/>
</dbReference>
<keyword evidence="4 5" id="KW-0862">Zinc</keyword>
<accession>A0AAJ7C8H7</accession>
<dbReference type="Proteomes" id="UP000694920">
    <property type="component" value="Unplaced"/>
</dbReference>
<dbReference type="SUPFAM" id="SSF51713">
    <property type="entry name" value="tRNA-guanine transglycosylase"/>
    <property type="match status" value="1"/>
</dbReference>
<evidence type="ECO:0000256" key="2">
    <source>
        <dbReference type="ARBA" id="ARBA00022694"/>
    </source>
</evidence>
<dbReference type="PANTHER" id="PTHR46064:SF1">
    <property type="entry name" value="QUEUINE TRNA-RIBOSYLTRANSFERASE ACCESSORY SUBUNIT 2"/>
    <property type="match status" value="1"/>
</dbReference>
<dbReference type="InterPro" id="IPR028592">
    <property type="entry name" value="QTRTD1"/>
</dbReference>
<evidence type="ECO:0000259" key="6">
    <source>
        <dbReference type="Pfam" id="PF01702"/>
    </source>
</evidence>
<dbReference type="GO" id="GO:0008479">
    <property type="term" value="F:tRNA-guanosine(34) queuine transglycosylase activity"/>
    <property type="evidence" value="ECO:0007669"/>
    <property type="project" value="UniProtKB-UniRule"/>
</dbReference>
<keyword evidence="1 5" id="KW-0963">Cytoplasm</keyword>
<keyword evidence="2 5" id="KW-0819">tRNA processing</keyword>
<dbReference type="RefSeq" id="XP_015604358.1">
    <property type="nucleotide sequence ID" value="XM_015748872.2"/>
</dbReference>
<gene>
    <name evidence="8" type="primary">LOC107272091</name>
</gene>
<dbReference type="KEGG" id="ccin:107272091"/>
<feature type="binding site" evidence="5">
    <location>
        <position position="360"/>
    </location>
    <ligand>
        <name>Zn(2+)</name>
        <dbReference type="ChEBI" id="CHEBI:29105"/>
    </ligand>
</feature>
<comment type="function">
    <text evidence="5">Non-catalytic subunit of the queuine tRNA-ribosyltransferase (TGT) that catalyzes the base-exchange of a guanine (G) residue with queuine (Q) at position 34 (anticodon wobble position) in tRNAs with GU(N) anticodons (tRNA-Asp, -Asn, -His and -Tyr), resulting in the hypermodified nucleoside queuosine (7-(((4,5-cis-dihydroxy-2-cyclopenten-1-yl)amino)methyl)-7-deazaguanosine).</text>
</comment>
<dbReference type="GeneID" id="107272091"/>
<evidence type="ECO:0000313" key="7">
    <source>
        <dbReference type="Proteomes" id="UP000694920"/>
    </source>
</evidence>
<dbReference type="AlphaFoldDB" id="A0AAJ7C8H7"/>
<evidence type="ECO:0000256" key="3">
    <source>
        <dbReference type="ARBA" id="ARBA00022723"/>
    </source>
</evidence>
<comment type="cofactor">
    <cofactor evidence="5">
        <name>Zn(2+)</name>
        <dbReference type="ChEBI" id="CHEBI:29105"/>
    </cofactor>
    <text evidence="5">Binds 1 zinc ion per subunit.</text>
</comment>
<comment type="similarity">
    <text evidence="5">Belongs to the queuine tRNA-ribosyltransferase family. QTRT2 subfamily.</text>
</comment>
<evidence type="ECO:0000256" key="1">
    <source>
        <dbReference type="ARBA" id="ARBA00022490"/>
    </source>
</evidence>
<dbReference type="GO" id="GO:0006400">
    <property type="term" value="P:tRNA modification"/>
    <property type="evidence" value="ECO:0007669"/>
    <property type="project" value="InterPro"/>
</dbReference>
<evidence type="ECO:0000256" key="4">
    <source>
        <dbReference type="ARBA" id="ARBA00022833"/>
    </source>
</evidence>
<dbReference type="HAMAP" id="MF_03043">
    <property type="entry name" value="QTRT2"/>
    <property type="match status" value="1"/>
</dbReference>
<dbReference type="PANTHER" id="PTHR46064">
    <property type="entry name" value="QUEUINE TRNA-RIBOSYLTRANSFERASE ACCESSORY SUBUNIT 2"/>
    <property type="match status" value="1"/>
</dbReference>
<dbReference type="NCBIfam" id="TIGR00449">
    <property type="entry name" value="tgt_general"/>
    <property type="match status" value="1"/>
</dbReference>
<organism evidence="7 8">
    <name type="scientific">Cephus cinctus</name>
    <name type="common">Wheat stem sawfly</name>
    <dbReference type="NCBI Taxonomy" id="211228"/>
    <lineage>
        <taxon>Eukaryota</taxon>
        <taxon>Metazoa</taxon>
        <taxon>Ecdysozoa</taxon>
        <taxon>Arthropoda</taxon>
        <taxon>Hexapoda</taxon>
        <taxon>Insecta</taxon>
        <taxon>Pterygota</taxon>
        <taxon>Neoptera</taxon>
        <taxon>Endopterygota</taxon>
        <taxon>Hymenoptera</taxon>
        <taxon>Cephoidea</taxon>
        <taxon>Cephidae</taxon>
        <taxon>Cephus</taxon>
    </lineage>
</organism>
<dbReference type="Pfam" id="PF01702">
    <property type="entry name" value="TGT"/>
    <property type="match status" value="1"/>
</dbReference>